<keyword evidence="2" id="KW-0808">Transferase</keyword>
<dbReference type="Gene3D" id="3.40.50.1220">
    <property type="entry name" value="TPP-binding domain"/>
    <property type="match status" value="1"/>
</dbReference>
<proteinExistence type="inferred from homology"/>
<dbReference type="GO" id="GO:0000122">
    <property type="term" value="P:negative regulation of transcription by RNA polymerase II"/>
    <property type="evidence" value="ECO:0007669"/>
    <property type="project" value="TreeGrafter"/>
</dbReference>
<dbReference type="GO" id="GO:0070403">
    <property type="term" value="F:NAD+ binding"/>
    <property type="evidence" value="ECO:0007669"/>
    <property type="project" value="InterPro"/>
</dbReference>
<dbReference type="FunFam" id="3.40.50.1220:FF:000038">
    <property type="entry name" value="NAD-dependent protein deacetylase sirtuin-6 isoform X2"/>
    <property type="match status" value="1"/>
</dbReference>
<keyword evidence="4" id="KW-0862">Zinc</keyword>
<dbReference type="AlphaFoldDB" id="A0AAV6UFJ0"/>
<evidence type="ECO:0000313" key="10">
    <source>
        <dbReference type="EMBL" id="KAG8182428.1"/>
    </source>
</evidence>
<reference evidence="10 11" key="1">
    <citation type="journal article" date="2022" name="Nat. Ecol. Evol.">
        <title>A masculinizing supergene underlies an exaggerated male reproductive morph in a spider.</title>
        <authorList>
            <person name="Hendrickx F."/>
            <person name="De Corte Z."/>
            <person name="Sonet G."/>
            <person name="Van Belleghem S.M."/>
            <person name="Kostlbacher S."/>
            <person name="Vangestel C."/>
        </authorList>
    </citation>
    <scope>NUCLEOTIDE SEQUENCE [LARGE SCALE GENOMIC DNA]</scope>
    <source>
        <strain evidence="10">W744_W776</strain>
    </source>
</reference>
<evidence type="ECO:0000313" key="11">
    <source>
        <dbReference type="Proteomes" id="UP000827092"/>
    </source>
</evidence>
<comment type="caution">
    <text evidence="7">Lacks conserved residue(s) required for the propagation of feature annotation.</text>
</comment>
<name>A0AAV6UFJ0_9ARAC</name>
<dbReference type="GO" id="GO:0046969">
    <property type="term" value="F:histone H3K9 deacetylase activity, NAD-dependent"/>
    <property type="evidence" value="ECO:0007669"/>
    <property type="project" value="TreeGrafter"/>
</dbReference>
<sequence>MSLNYAEGLSKYEDKGVCGLKEIYDDPSKLDEKISSLAQFIREANHVVVHTGAGISTSAGIPDFRGPKGVWTLEKEGLKPNMSISFNEAKPTVTHMALVALLNKGYIHFLVSQNIDGLHLRSSFPPDKLAELHGNMFLDKCDQCERIFIRNEATSSVGQKYTGEFCPLPKPNGRRCRGKLHDTILDWEHELPLRDLDLADINSREADLSICLGTTLQINPSGKLPVLTKKAGGKLVICNLQPTKHDKSADLLIHGYIDDIIVKLAKKLEVEIPEYKVSSDQTKNMTEKTQEYIQDLCIDAKISTKVKKTCENFDVKQKQRTNTDRKFETSIKKESEEKCERQSPIKDEDVQKENDLNL</sequence>
<accession>A0AAV6UFJ0</accession>
<dbReference type="PANTHER" id="PTHR11085">
    <property type="entry name" value="NAD-DEPENDENT PROTEIN DEACYLASE SIRTUIN-5, MITOCHONDRIAL-RELATED"/>
    <property type="match status" value="1"/>
</dbReference>
<feature type="domain" description="Deacetylase sirtuin-type" evidence="9">
    <location>
        <begin position="27"/>
        <end position="271"/>
    </location>
</feature>
<evidence type="ECO:0000256" key="2">
    <source>
        <dbReference type="ARBA" id="ARBA00022679"/>
    </source>
</evidence>
<dbReference type="Pfam" id="PF02146">
    <property type="entry name" value="SIR2"/>
    <property type="match status" value="1"/>
</dbReference>
<dbReference type="InterPro" id="IPR003000">
    <property type="entry name" value="Sirtuin"/>
</dbReference>
<evidence type="ECO:0000256" key="4">
    <source>
        <dbReference type="ARBA" id="ARBA00022833"/>
    </source>
</evidence>
<dbReference type="InterPro" id="IPR026590">
    <property type="entry name" value="Ssirtuin_cat_dom"/>
</dbReference>
<protein>
    <recommendedName>
        <fullName evidence="1">protein acetyllysine N-acetyltransferase</fullName>
        <ecNumber evidence="1">2.3.1.286</ecNumber>
    </recommendedName>
</protein>
<gene>
    <name evidence="10" type="ORF">JTE90_018311</name>
</gene>
<dbReference type="EC" id="2.3.1.286" evidence="1"/>
<evidence type="ECO:0000256" key="7">
    <source>
        <dbReference type="PROSITE-ProRule" id="PRU00236"/>
    </source>
</evidence>
<dbReference type="InterPro" id="IPR029035">
    <property type="entry name" value="DHS-like_NAD/FAD-binding_dom"/>
</dbReference>
<dbReference type="InterPro" id="IPR050134">
    <property type="entry name" value="NAD-dep_sirtuin_deacylases"/>
</dbReference>
<keyword evidence="5" id="KW-0520">NAD</keyword>
<evidence type="ECO:0000256" key="6">
    <source>
        <dbReference type="ARBA" id="ARBA00038170"/>
    </source>
</evidence>
<evidence type="ECO:0000259" key="9">
    <source>
        <dbReference type="PROSITE" id="PS50305"/>
    </source>
</evidence>
<dbReference type="EMBL" id="JAFNEN010000463">
    <property type="protein sequence ID" value="KAG8182428.1"/>
    <property type="molecule type" value="Genomic_DNA"/>
</dbReference>
<evidence type="ECO:0000256" key="3">
    <source>
        <dbReference type="ARBA" id="ARBA00022723"/>
    </source>
</evidence>
<dbReference type="PROSITE" id="PS50305">
    <property type="entry name" value="SIRTUIN"/>
    <property type="match status" value="1"/>
</dbReference>
<feature type="region of interest" description="Disordered" evidence="8">
    <location>
        <begin position="318"/>
        <end position="358"/>
    </location>
</feature>
<organism evidence="10 11">
    <name type="scientific">Oedothorax gibbosus</name>
    <dbReference type="NCBI Taxonomy" id="931172"/>
    <lineage>
        <taxon>Eukaryota</taxon>
        <taxon>Metazoa</taxon>
        <taxon>Ecdysozoa</taxon>
        <taxon>Arthropoda</taxon>
        <taxon>Chelicerata</taxon>
        <taxon>Arachnida</taxon>
        <taxon>Araneae</taxon>
        <taxon>Araneomorphae</taxon>
        <taxon>Entelegynae</taxon>
        <taxon>Araneoidea</taxon>
        <taxon>Linyphiidae</taxon>
        <taxon>Erigoninae</taxon>
        <taxon>Oedothorax</taxon>
    </lineage>
</organism>
<comment type="similarity">
    <text evidence="6">Belongs to the sirtuin family. Class IV subfamily.</text>
</comment>
<dbReference type="PANTHER" id="PTHR11085:SF12">
    <property type="entry name" value="NAD-DEPENDENT PROTEIN DEACYLASE SIRTUIN-6"/>
    <property type="match status" value="1"/>
</dbReference>
<keyword evidence="3" id="KW-0479">Metal-binding</keyword>
<dbReference type="GO" id="GO:0046872">
    <property type="term" value="F:metal ion binding"/>
    <property type="evidence" value="ECO:0007669"/>
    <property type="project" value="UniProtKB-KW"/>
</dbReference>
<evidence type="ECO:0000256" key="1">
    <source>
        <dbReference type="ARBA" id="ARBA00012928"/>
    </source>
</evidence>
<evidence type="ECO:0000256" key="8">
    <source>
        <dbReference type="SAM" id="MobiDB-lite"/>
    </source>
</evidence>
<dbReference type="SUPFAM" id="SSF52467">
    <property type="entry name" value="DHS-like NAD/FAD-binding domain"/>
    <property type="match status" value="1"/>
</dbReference>
<dbReference type="GO" id="GO:0003714">
    <property type="term" value="F:transcription corepressor activity"/>
    <property type="evidence" value="ECO:0007669"/>
    <property type="project" value="TreeGrafter"/>
</dbReference>
<dbReference type="GO" id="GO:0005634">
    <property type="term" value="C:nucleus"/>
    <property type="evidence" value="ECO:0007669"/>
    <property type="project" value="TreeGrafter"/>
</dbReference>
<dbReference type="Gene3D" id="2.20.28.200">
    <property type="match status" value="1"/>
</dbReference>
<dbReference type="Proteomes" id="UP000827092">
    <property type="component" value="Unassembled WGS sequence"/>
</dbReference>
<evidence type="ECO:0000256" key="5">
    <source>
        <dbReference type="ARBA" id="ARBA00023027"/>
    </source>
</evidence>
<keyword evidence="11" id="KW-1185">Reference proteome</keyword>
<comment type="caution">
    <text evidence="10">The sequence shown here is derived from an EMBL/GenBank/DDBJ whole genome shotgun (WGS) entry which is preliminary data.</text>
</comment>